<protein>
    <submittedName>
        <fullName evidence="2">Uncharacterized protein</fullName>
    </submittedName>
</protein>
<accession>A0A383AI13</accession>
<reference evidence="2" key="1">
    <citation type="submission" date="2018-05" db="EMBL/GenBank/DDBJ databases">
        <authorList>
            <person name="Lanie J.A."/>
            <person name="Ng W.-L."/>
            <person name="Kazmierczak K.M."/>
            <person name="Andrzejewski T.M."/>
            <person name="Davidsen T.M."/>
            <person name="Wayne K.J."/>
            <person name="Tettelin H."/>
            <person name="Glass J.I."/>
            <person name="Rusch D."/>
            <person name="Podicherti R."/>
            <person name="Tsui H.-C.T."/>
            <person name="Winkler M.E."/>
        </authorList>
    </citation>
    <scope>NUCLEOTIDE SEQUENCE</scope>
</reference>
<evidence type="ECO:0000313" key="2">
    <source>
        <dbReference type="EMBL" id="SVE07231.1"/>
    </source>
</evidence>
<sequence>MSPGGSWPFPPLLHLTQPAGSRR</sequence>
<gene>
    <name evidence="2" type="ORF">METZ01_LOCUS460085</name>
</gene>
<name>A0A383AI13_9ZZZZ</name>
<organism evidence="2">
    <name type="scientific">marine metagenome</name>
    <dbReference type="NCBI Taxonomy" id="408172"/>
    <lineage>
        <taxon>unclassified sequences</taxon>
        <taxon>metagenomes</taxon>
        <taxon>ecological metagenomes</taxon>
    </lineage>
</organism>
<feature type="non-terminal residue" evidence="2">
    <location>
        <position position="23"/>
    </location>
</feature>
<feature type="region of interest" description="Disordered" evidence="1">
    <location>
        <begin position="1"/>
        <end position="23"/>
    </location>
</feature>
<proteinExistence type="predicted"/>
<dbReference type="AlphaFoldDB" id="A0A383AI13"/>
<evidence type="ECO:0000256" key="1">
    <source>
        <dbReference type="SAM" id="MobiDB-lite"/>
    </source>
</evidence>
<dbReference type="EMBL" id="UINC01192208">
    <property type="protein sequence ID" value="SVE07231.1"/>
    <property type="molecule type" value="Genomic_DNA"/>
</dbReference>